<evidence type="ECO:0000256" key="1">
    <source>
        <dbReference type="SAM" id="MobiDB-lite"/>
    </source>
</evidence>
<dbReference type="Proteomes" id="UP000054007">
    <property type="component" value="Unassembled WGS sequence"/>
</dbReference>
<protein>
    <submittedName>
        <fullName evidence="2">Uncharacterized protein</fullName>
    </submittedName>
</protein>
<sequence>MSAAETSEERVIFPSVVIPNEVIEDSPDAYLWYSEPYAGGYELRYGALAKKKLNELDESYVRWWMENSRSPRIRSAAKAYLDGLEEYATSHYGEFLVPHRNKRVNRQGKRIDFCRDKKSFNHLLHPRYSGLHDRYPIYFKAVQQFIDHPSHHLARRDIGEHTGLRPGDAPYIPANDNQDLGFTYRLGGVSQCAPVIMNGTSSGQSSDADEGDEDDNISANRDSGSG</sequence>
<organism evidence="2 3">
    <name type="scientific">Cylindrobasidium torrendii FP15055 ss-10</name>
    <dbReference type="NCBI Taxonomy" id="1314674"/>
    <lineage>
        <taxon>Eukaryota</taxon>
        <taxon>Fungi</taxon>
        <taxon>Dikarya</taxon>
        <taxon>Basidiomycota</taxon>
        <taxon>Agaricomycotina</taxon>
        <taxon>Agaricomycetes</taxon>
        <taxon>Agaricomycetidae</taxon>
        <taxon>Agaricales</taxon>
        <taxon>Marasmiineae</taxon>
        <taxon>Physalacriaceae</taxon>
        <taxon>Cylindrobasidium</taxon>
    </lineage>
</organism>
<gene>
    <name evidence="2" type="ORF">CYLTODRAFT_494472</name>
</gene>
<evidence type="ECO:0000313" key="3">
    <source>
        <dbReference type="Proteomes" id="UP000054007"/>
    </source>
</evidence>
<feature type="compositionally biased region" description="Acidic residues" evidence="1">
    <location>
        <begin position="207"/>
        <end position="216"/>
    </location>
</feature>
<dbReference type="OrthoDB" id="3058629at2759"/>
<feature type="compositionally biased region" description="Polar residues" evidence="1">
    <location>
        <begin position="217"/>
        <end position="226"/>
    </location>
</feature>
<dbReference type="AlphaFoldDB" id="A0A0D7AWF2"/>
<name>A0A0D7AWF2_9AGAR</name>
<keyword evidence="3" id="KW-1185">Reference proteome</keyword>
<dbReference type="EMBL" id="KN880757">
    <property type="protein sequence ID" value="KIY62688.1"/>
    <property type="molecule type" value="Genomic_DNA"/>
</dbReference>
<evidence type="ECO:0000313" key="2">
    <source>
        <dbReference type="EMBL" id="KIY62688.1"/>
    </source>
</evidence>
<accession>A0A0D7AWF2</accession>
<proteinExistence type="predicted"/>
<feature type="region of interest" description="Disordered" evidence="1">
    <location>
        <begin position="197"/>
        <end position="226"/>
    </location>
</feature>
<reference evidence="2 3" key="1">
    <citation type="journal article" date="2015" name="Fungal Genet. Biol.">
        <title>Evolution of novel wood decay mechanisms in Agaricales revealed by the genome sequences of Fistulina hepatica and Cylindrobasidium torrendii.</title>
        <authorList>
            <person name="Floudas D."/>
            <person name="Held B.W."/>
            <person name="Riley R."/>
            <person name="Nagy L.G."/>
            <person name="Koehler G."/>
            <person name="Ransdell A.S."/>
            <person name="Younus H."/>
            <person name="Chow J."/>
            <person name="Chiniquy J."/>
            <person name="Lipzen A."/>
            <person name="Tritt A."/>
            <person name="Sun H."/>
            <person name="Haridas S."/>
            <person name="LaButti K."/>
            <person name="Ohm R.A."/>
            <person name="Kues U."/>
            <person name="Blanchette R.A."/>
            <person name="Grigoriev I.V."/>
            <person name="Minto R.E."/>
            <person name="Hibbett D.S."/>
        </authorList>
    </citation>
    <scope>NUCLEOTIDE SEQUENCE [LARGE SCALE GENOMIC DNA]</scope>
    <source>
        <strain evidence="2 3">FP15055 ss-10</strain>
    </source>
</reference>